<proteinExistence type="predicted"/>
<dbReference type="AlphaFoldDB" id="A0A2T9ZDS1"/>
<name>A0A2T9ZDS1_9FUNG</name>
<dbReference type="Proteomes" id="UP000245609">
    <property type="component" value="Unassembled WGS sequence"/>
</dbReference>
<reference evidence="1 2" key="1">
    <citation type="journal article" date="2018" name="MBio">
        <title>Comparative Genomics Reveals the Core Gene Toolbox for the Fungus-Insect Symbiosis.</title>
        <authorList>
            <person name="Wang Y."/>
            <person name="Stata M."/>
            <person name="Wang W."/>
            <person name="Stajich J.E."/>
            <person name="White M.M."/>
            <person name="Moncalvo J.M."/>
        </authorList>
    </citation>
    <scope>NUCLEOTIDE SEQUENCE [LARGE SCALE GENOMIC DNA]</scope>
    <source>
        <strain evidence="1 2">SC-DP-2</strain>
    </source>
</reference>
<protein>
    <submittedName>
        <fullName evidence="1">Uncharacterized protein</fullName>
    </submittedName>
</protein>
<accession>A0A2T9ZDS1</accession>
<organism evidence="1 2">
    <name type="scientific">Smittium megazygosporum</name>
    <dbReference type="NCBI Taxonomy" id="133381"/>
    <lineage>
        <taxon>Eukaryota</taxon>
        <taxon>Fungi</taxon>
        <taxon>Fungi incertae sedis</taxon>
        <taxon>Zoopagomycota</taxon>
        <taxon>Kickxellomycotina</taxon>
        <taxon>Harpellomycetes</taxon>
        <taxon>Harpellales</taxon>
        <taxon>Legeriomycetaceae</taxon>
        <taxon>Smittium</taxon>
    </lineage>
</organism>
<comment type="caution">
    <text evidence="1">The sequence shown here is derived from an EMBL/GenBank/DDBJ whole genome shotgun (WGS) entry which is preliminary data.</text>
</comment>
<evidence type="ECO:0000313" key="2">
    <source>
        <dbReference type="Proteomes" id="UP000245609"/>
    </source>
</evidence>
<keyword evidence="2" id="KW-1185">Reference proteome</keyword>
<gene>
    <name evidence="1" type="ORF">BB560_002841</name>
</gene>
<dbReference type="EMBL" id="MBFS01000356">
    <property type="protein sequence ID" value="PVV02700.1"/>
    <property type="molecule type" value="Genomic_DNA"/>
</dbReference>
<evidence type="ECO:0000313" key="1">
    <source>
        <dbReference type="EMBL" id="PVV02700.1"/>
    </source>
</evidence>
<sequence>IEQQRRDGVDFEEEVYCKSVMQRIKNELNEQAKSSVDLFHQAYVMYQFEHHAKTEQPSFGQFERERQGIMKHMVRTLPAHTIRNLSGLVPTKADGVFDSKTTSYNKTSEFNSYHYQNIDKSRDVGDRRIDKQEIGSRDSYGCGNTVAGKKDTNKEQCRLGDTERATPDTRFTNNSNDTTSLYKGIGVMSKDQNIVTGQYSRWISSTDSYGYSKNQTQIMDGYVMSQNRNPHTNEYTHVRMEVYENTRSNESGWTRLDRGERLEKSNIVGKYKGYTIG</sequence>
<feature type="non-terminal residue" evidence="1">
    <location>
        <position position="1"/>
    </location>
</feature>